<feature type="compositionally biased region" description="Basic residues" evidence="2">
    <location>
        <begin position="119"/>
        <end position="133"/>
    </location>
</feature>
<dbReference type="InterPro" id="IPR039764">
    <property type="entry name" value="HABP4/SERBP1-like"/>
</dbReference>
<gene>
    <name evidence="4" type="ORF">Nepgr_032807</name>
</gene>
<feature type="compositionally biased region" description="Basic and acidic residues" evidence="2">
    <location>
        <begin position="134"/>
        <end position="153"/>
    </location>
</feature>
<dbReference type="GO" id="GO:0003723">
    <property type="term" value="F:RNA binding"/>
    <property type="evidence" value="ECO:0007669"/>
    <property type="project" value="InterPro"/>
</dbReference>
<proteinExistence type="predicted"/>
<feature type="region of interest" description="Disordered" evidence="2">
    <location>
        <begin position="205"/>
        <end position="350"/>
    </location>
</feature>
<dbReference type="Pfam" id="PF04774">
    <property type="entry name" value="HABP4_PAI-RBP1"/>
    <property type="match status" value="1"/>
</dbReference>
<feature type="domain" description="Hyaluronan/mRNA-binding protein" evidence="3">
    <location>
        <begin position="304"/>
        <end position="404"/>
    </location>
</feature>
<protein>
    <recommendedName>
        <fullName evidence="3">Hyaluronan/mRNA-binding protein domain-containing protein</fullName>
    </recommendedName>
</protein>
<feature type="coiled-coil region" evidence="1">
    <location>
        <begin position="353"/>
        <end position="400"/>
    </location>
</feature>
<feature type="compositionally biased region" description="Basic and acidic residues" evidence="2">
    <location>
        <begin position="63"/>
        <end position="72"/>
    </location>
</feature>
<dbReference type="PANTHER" id="PTHR12299:SF62">
    <property type="entry name" value="ASPARTATE, GLYCINE, LYSINE AND SERINE-RICH PROTEIN-LIKE"/>
    <property type="match status" value="1"/>
</dbReference>
<keyword evidence="1" id="KW-0175">Coiled coil</keyword>
<dbReference type="GO" id="GO:0005737">
    <property type="term" value="C:cytoplasm"/>
    <property type="evidence" value="ECO:0007669"/>
    <property type="project" value="TreeGrafter"/>
</dbReference>
<evidence type="ECO:0000313" key="4">
    <source>
        <dbReference type="EMBL" id="GMH30964.1"/>
    </source>
</evidence>
<feature type="compositionally biased region" description="Basic and acidic residues" evidence="2">
    <location>
        <begin position="469"/>
        <end position="483"/>
    </location>
</feature>
<comment type="caution">
    <text evidence="4">The sequence shown here is derived from an EMBL/GenBank/DDBJ whole genome shotgun (WGS) entry which is preliminary data.</text>
</comment>
<dbReference type="Proteomes" id="UP001279734">
    <property type="component" value="Unassembled WGS sequence"/>
</dbReference>
<sequence length="567" mass="63123">MAKAVNSFALLGDEEGDDMTTLLDHIAKKVEASLTPLPDSKNQKVDGTTAGVRFSSKSVPSGHSERAEERRRGGPGRGFGRRGSVANDAEQFSNGRENGYQRNYNGDSNKSGFDGASRGRGRGRGGNRGRGRGHGQERGFYDENRLQVEKEANGGDENQVENAGDAGWEEVLQFHSKGYVHGEQDGGDEKRTGYQNYVAERKDGYQNYGGERKAGYKNYSGERRDGYRNFGDERRDGYQNNVADKREGLQNYGVEKVDGYRKDGGERRGGYRNYGGERRGFRGSRDGINSRVADQSDNSEVKRTVNGRDEEAGNEKRNGDSDQDTAVVPHEVPIDIESEEKKPEEVTVTTDTYNSLKKDEETYNSLKKDEEKEEDNFMTLEEYEKLLSERRKALGALKIEERKVTLDRDFEAMQLVERKKEEIAFIKLKSEKEKFKKKDNSPDKEEKVARKSVSINEFLKPAEGEEYVFRRGGRSDGSGRFRGDVGGPAFRSGGRGGGRGHEEGEELVSQRRGGSSRRGRGDRNGFRNGYARDSAYRGDGMGEDAVNISIEDPGQFPVLGSAATVKA</sequence>
<reference evidence="4" key="1">
    <citation type="submission" date="2023-05" db="EMBL/GenBank/DDBJ databases">
        <title>Nepenthes gracilis genome sequencing.</title>
        <authorList>
            <person name="Fukushima K."/>
        </authorList>
    </citation>
    <scope>NUCLEOTIDE SEQUENCE</scope>
    <source>
        <strain evidence="4">SING2019-196</strain>
    </source>
</reference>
<dbReference type="GO" id="GO:0005634">
    <property type="term" value="C:nucleus"/>
    <property type="evidence" value="ECO:0007669"/>
    <property type="project" value="TreeGrafter"/>
</dbReference>
<keyword evidence="5" id="KW-1185">Reference proteome</keyword>
<feature type="compositionally biased region" description="Basic and acidic residues" evidence="2">
    <location>
        <begin position="299"/>
        <end position="320"/>
    </location>
</feature>
<dbReference type="EMBL" id="BSYO01000039">
    <property type="protein sequence ID" value="GMH30964.1"/>
    <property type="molecule type" value="Genomic_DNA"/>
</dbReference>
<evidence type="ECO:0000256" key="1">
    <source>
        <dbReference type="SAM" id="Coils"/>
    </source>
</evidence>
<dbReference type="AlphaFoldDB" id="A0AAD3TKS9"/>
<name>A0AAD3TKS9_NEPGR</name>
<organism evidence="4 5">
    <name type="scientific">Nepenthes gracilis</name>
    <name type="common">Slender pitcher plant</name>
    <dbReference type="NCBI Taxonomy" id="150966"/>
    <lineage>
        <taxon>Eukaryota</taxon>
        <taxon>Viridiplantae</taxon>
        <taxon>Streptophyta</taxon>
        <taxon>Embryophyta</taxon>
        <taxon>Tracheophyta</taxon>
        <taxon>Spermatophyta</taxon>
        <taxon>Magnoliopsida</taxon>
        <taxon>eudicotyledons</taxon>
        <taxon>Gunneridae</taxon>
        <taxon>Pentapetalae</taxon>
        <taxon>Caryophyllales</taxon>
        <taxon>Nepenthaceae</taxon>
        <taxon>Nepenthes</taxon>
    </lineage>
</organism>
<feature type="compositionally biased region" description="Basic and acidic residues" evidence="2">
    <location>
        <begin position="205"/>
        <end position="248"/>
    </location>
</feature>
<feature type="compositionally biased region" description="Polar residues" evidence="2">
    <location>
        <begin position="90"/>
        <end position="111"/>
    </location>
</feature>
<dbReference type="PANTHER" id="PTHR12299">
    <property type="entry name" value="HYALURONIC ACID-BINDING PROTEIN 4"/>
    <property type="match status" value="1"/>
</dbReference>
<dbReference type="InterPro" id="IPR006861">
    <property type="entry name" value="HABP4_PAIRBP1-bd"/>
</dbReference>
<feature type="compositionally biased region" description="Basic and acidic residues" evidence="2">
    <location>
        <begin position="255"/>
        <end position="285"/>
    </location>
</feature>
<evidence type="ECO:0000256" key="2">
    <source>
        <dbReference type="SAM" id="MobiDB-lite"/>
    </source>
</evidence>
<evidence type="ECO:0000259" key="3">
    <source>
        <dbReference type="Pfam" id="PF04774"/>
    </source>
</evidence>
<feature type="region of interest" description="Disordered" evidence="2">
    <location>
        <begin position="31"/>
        <end position="169"/>
    </location>
</feature>
<evidence type="ECO:0000313" key="5">
    <source>
        <dbReference type="Proteomes" id="UP001279734"/>
    </source>
</evidence>
<accession>A0AAD3TKS9</accession>
<feature type="region of interest" description="Disordered" evidence="2">
    <location>
        <begin position="469"/>
        <end position="544"/>
    </location>
</feature>